<reference evidence="8" key="1">
    <citation type="journal article" date="2019" name="Int. J. Syst. Evol. Microbiol.">
        <title>The Global Catalogue of Microorganisms (GCM) 10K type strain sequencing project: providing services to taxonomists for standard genome sequencing and annotation.</title>
        <authorList>
            <consortium name="The Broad Institute Genomics Platform"/>
            <consortium name="The Broad Institute Genome Sequencing Center for Infectious Disease"/>
            <person name="Wu L."/>
            <person name="Ma J."/>
        </authorList>
    </citation>
    <scope>NUCLEOTIDE SEQUENCE [LARGE SCALE GENOMIC DNA]</scope>
    <source>
        <strain evidence="8">CGMCC 4.7357</strain>
    </source>
</reference>
<dbReference type="RefSeq" id="WP_380078109.1">
    <property type="nucleotide sequence ID" value="NZ_JBHSGO010000111.1"/>
</dbReference>
<dbReference type="Proteomes" id="UP001596020">
    <property type="component" value="Unassembled WGS sequence"/>
</dbReference>
<dbReference type="PANTHER" id="PTHR11545">
    <property type="entry name" value="RIBOSOMAL PROTEIN L13"/>
    <property type="match status" value="1"/>
</dbReference>
<organism evidence="7 8">
    <name type="scientific">Falsiporphyromonas endometrii</name>
    <dbReference type="NCBI Taxonomy" id="1387297"/>
    <lineage>
        <taxon>Bacteria</taxon>
        <taxon>Pseudomonadati</taxon>
        <taxon>Bacteroidota</taxon>
        <taxon>Bacteroidia</taxon>
        <taxon>Bacteroidales</taxon>
        <taxon>Porphyromonadaceae</taxon>
        <taxon>Falsiporphyromonas</taxon>
    </lineage>
</organism>
<dbReference type="InterPro" id="IPR023563">
    <property type="entry name" value="Ribosomal_uL13_CS"/>
</dbReference>
<dbReference type="SUPFAM" id="SSF52161">
    <property type="entry name" value="Ribosomal protein L13"/>
    <property type="match status" value="1"/>
</dbReference>
<sequence>MDTLSYKTVSANKATVTKEWVVVDAEGQQLGRICSKVAKLLRGKYKPNYTPHVDCGDNVIIINADKVQLSGKKWTDRIYLRYTLYPGGQRAFTPESLMKKGADRLFLKVIKGMLPKNKLGRKLLGNVRVFEGSEHNMEAQSPRVIDINKLK</sequence>
<dbReference type="HAMAP" id="MF_01366">
    <property type="entry name" value="Ribosomal_uL13"/>
    <property type="match status" value="1"/>
</dbReference>
<evidence type="ECO:0000256" key="2">
    <source>
        <dbReference type="ARBA" id="ARBA00022980"/>
    </source>
</evidence>
<dbReference type="EMBL" id="JBHSGO010000111">
    <property type="protein sequence ID" value="MFC4665723.1"/>
    <property type="molecule type" value="Genomic_DNA"/>
</dbReference>
<protein>
    <recommendedName>
        <fullName evidence="4">Large ribosomal subunit protein uL13</fullName>
    </recommendedName>
</protein>
<evidence type="ECO:0000313" key="7">
    <source>
        <dbReference type="EMBL" id="MFC4665723.1"/>
    </source>
</evidence>
<dbReference type="Gene3D" id="3.90.1180.10">
    <property type="entry name" value="Ribosomal protein L13"/>
    <property type="match status" value="1"/>
</dbReference>
<dbReference type="PANTHER" id="PTHR11545:SF2">
    <property type="entry name" value="LARGE RIBOSOMAL SUBUNIT PROTEIN UL13M"/>
    <property type="match status" value="1"/>
</dbReference>
<dbReference type="NCBIfam" id="TIGR01066">
    <property type="entry name" value="rplM_bact"/>
    <property type="match status" value="1"/>
</dbReference>
<evidence type="ECO:0000313" key="8">
    <source>
        <dbReference type="Proteomes" id="UP001596020"/>
    </source>
</evidence>
<dbReference type="PROSITE" id="PS00783">
    <property type="entry name" value="RIBOSOMAL_L13"/>
    <property type="match status" value="1"/>
</dbReference>
<comment type="function">
    <text evidence="4 6">This protein is one of the early assembly proteins of the 50S ribosomal subunit, although it is not seen to bind rRNA by itself. It is important during the early stages of 50S assembly.</text>
</comment>
<proteinExistence type="inferred from homology"/>
<dbReference type="Pfam" id="PF00572">
    <property type="entry name" value="Ribosomal_L13"/>
    <property type="match status" value="1"/>
</dbReference>
<dbReference type="InterPro" id="IPR036899">
    <property type="entry name" value="Ribosomal_uL13_sf"/>
</dbReference>
<dbReference type="GO" id="GO:0005840">
    <property type="term" value="C:ribosome"/>
    <property type="evidence" value="ECO:0007669"/>
    <property type="project" value="UniProtKB-KW"/>
</dbReference>
<evidence type="ECO:0000256" key="4">
    <source>
        <dbReference type="HAMAP-Rule" id="MF_01366"/>
    </source>
</evidence>
<keyword evidence="3 4" id="KW-0687">Ribonucleoprotein</keyword>
<comment type="subunit">
    <text evidence="4">Part of the 50S ribosomal subunit.</text>
</comment>
<accession>A0ABV9K783</accession>
<dbReference type="CDD" id="cd00392">
    <property type="entry name" value="Ribosomal_L13"/>
    <property type="match status" value="1"/>
</dbReference>
<comment type="caution">
    <text evidence="7">The sequence shown here is derived from an EMBL/GenBank/DDBJ whole genome shotgun (WGS) entry which is preliminary data.</text>
</comment>
<dbReference type="InterPro" id="IPR005822">
    <property type="entry name" value="Ribosomal_uL13"/>
</dbReference>
<gene>
    <name evidence="4 6 7" type="primary">rplM</name>
    <name evidence="7" type="ORF">ACFO3G_03725</name>
</gene>
<evidence type="ECO:0000256" key="3">
    <source>
        <dbReference type="ARBA" id="ARBA00023274"/>
    </source>
</evidence>
<evidence type="ECO:0000256" key="6">
    <source>
        <dbReference type="RuleBase" id="RU003878"/>
    </source>
</evidence>
<name>A0ABV9K783_9PORP</name>
<keyword evidence="8" id="KW-1185">Reference proteome</keyword>
<dbReference type="InterPro" id="IPR005823">
    <property type="entry name" value="Ribosomal_uL13_bac-type"/>
</dbReference>
<evidence type="ECO:0000256" key="5">
    <source>
        <dbReference type="RuleBase" id="RU003877"/>
    </source>
</evidence>
<dbReference type="PIRSF" id="PIRSF002181">
    <property type="entry name" value="Ribosomal_L13"/>
    <property type="match status" value="1"/>
</dbReference>
<keyword evidence="2 4" id="KW-0689">Ribosomal protein</keyword>
<comment type="similarity">
    <text evidence="1 4 5">Belongs to the universal ribosomal protein uL13 family.</text>
</comment>
<evidence type="ECO:0000256" key="1">
    <source>
        <dbReference type="ARBA" id="ARBA00006227"/>
    </source>
</evidence>